<dbReference type="PANTHER" id="PTHR35317">
    <property type="entry name" value="OS04G0629600 PROTEIN"/>
    <property type="match status" value="1"/>
</dbReference>
<sequence length="238" mass="27610">MLKPSNYSLWEIRMQIILEANGLWEMIEPNEKTQADNKKDKTAITFLYQALPEEQLLQITKHKTAKAIWDALKTRHIGEERVQQARLQTLKSDFKMLHMKEDETIDTFTGKVTTLVNKAASLGHTMEDETLVRKLLNAVPDRDMTKDSGYSSKKETSTTSTPHFQCPMLKPSNYSLWVIRMQIILEANGLWEMKEPNEKTQVDNKKDKMLSHSFTKPYQKNNCFKSQNTKPQKPYGMP</sequence>
<accession>A0A699HA47</accession>
<protein>
    <submittedName>
        <fullName evidence="2">Zinc finger, CCHC-type</fullName>
    </submittedName>
</protein>
<feature type="compositionally biased region" description="Basic and acidic residues" evidence="1">
    <location>
        <begin position="198"/>
        <end position="210"/>
    </location>
</feature>
<name>A0A699HA47_TANCI</name>
<dbReference type="PANTHER" id="PTHR35317:SF38">
    <property type="entry name" value="RNA-DIRECTED DNA POLYMERASE"/>
    <property type="match status" value="1"/>
</dbReference>
<gene>
    <name evidence="2" type="ORF">Tci_320349</name>
</gene>
<proteinExistence type="predicted"/>
<comment type="caution">
    <text evidence="2">The sequence shown here is derived from an EMBL/GenBank/DDBJ whole genome shotgun (WGS) entry which is preliminary data.</text>
</comment>
<evidence type="ECO:0000313" key="2">
    <source>
        <dbReference type="EMBL" id="GEX48374.1"/>
    </source>
</evidence>
<organism evidence="2">
    <name type="scientific">Tanacetum cinerariifolium</name>
    <name type="common">Dalmatian daisy</name>
    <name type="synonym">Chrysanthemum cinerariifolium</name>
    <dbReference type="NCBI Taxonomy" id="118510"/>
    <lineage>
        <taxon>Eukaryota</taxon>
        <taxon>Viridiplantae</taxon>
        <taxon>Streptophyta</taxon>
        <taxon>Embryophyta</taxon>
        <taxon>Tracheophyta</taxon>
        <taxon>Spermatophyta</taxon>
        <taxon>Magnoliopsida</taxon>
        <taxon>eudicotyledons</taxon>
        <taxon>Gunneridae</taxon>
        <taxon>Pentapetalae</taxon>
        <taxon>asterids</taxon>
        <taxon>campanulids</taxon>
        <taxon>Asterales</taxon>
        <taxon>Asteraceae</taxon>
        <taxon>Asteroideae</taxon>
        <taxon>Anthemideae</taxon>
        <taxon>Anthemidinae</taxon>
        <taxon>Tanacetum</taxon>
    </lineage>
</organism>
<evidence type="ECO:0000256" key="1">
    <source>
        <dbReference type="SAM" id="MobiDB-lite"/>
    </source>
</evidence>
<dbReference type="AlphaFoldDB" id="A0A699HA47"/>
<dbReference type="EMBL" id="BKCJ010110997">
    <property type="protein sequence ID" value="GEX48374.1"/>
    <property type="molecule type" value="Genomic_DNA"/>
</dbReference>
<feature type="region of interest" description="Disordered" evidence="1">
    <location>
        <begin position="198"/>
        <end position="238"/>
    </location>
</feature>
<dbReference type="Pfam" id="PF14223">
    <property type="entry name" value="Retrotran_gag_2"/>
    <property type="match status" value="1"/>
</dbReference>
<feature type="region of interest" description="Disordered" evidence="1">
    <location>
        <begin position="142"/>
        <end position="164"/>
    </location>
</feature>
<reference evidence="2" key="1">
    <citation type="journal article" date="2019" name="Sci. Rep.">
        <title>Draft genome of Tanacetum cinerariifolium, the natural source of mosquito coil.</title>
        <authorList>
            <person name="Yamashiro T."/>
            <person name="Shiraishi A."/>
            <person name="Satake H."/>
            <person name="Nakayama K."/>
        </authorList>
    </citation>
    <scope>NUCLEOTIDE SEQUENCE</scope>
</reference>
<feature type="compositionally biased region" description="Basic and acidic residues" evidence="1">
    <location>
        <begin position="142"/>
        <end position="156"/>
    </location>
</feature>
<feature type="compositionally biased region" description="Polar residues" evidence="1">
    <location>
        <begin position="212"/>
        <end position="231"/>
    </location>
</feature>